<evidence type="ECO:0000313" key="10">
    <source>
        <dbReference type="EMBL" id="AIF97870.1"/>
    </source>
</evidence>
<comment type="function">
    <text evidence="1 8">Involved in DNA repair and RecF pathway recombination.</text>
</comment>
<dbReference type="EMBL" id="CP008849">
    <property type="protein sequence ID" value="AIF97870.1"/>
    <property type="molecule type" value="Genomic_DNA"/>
</dbReference>
<accession>A0A075NZ64</accession>
<dbReference type="SUPFAM" id="SSF57863">
    <property type="entry name" value="ArfGap/RecO-like zinc finger"/>
    <property type="match status" value="1"/>
</dbReference>
<organism evidence="10 11">
    <name type="scientific">Alteromonas australica</name>
    <dbReference type="NCBI Taxonomy" id="589873"/>
    <lineage>
        <taxon>Bacteria</taxon>
        <taxon>Pseudomonadati</taxon>
        <taxon>Pseudomonadota</taxon>
        <taxon>Gammaproteobacteria</taxon>
        <taxon>Alteromonadales</taxon>
        <taxon>Alteromonadaceae</taxon>
        <taxon>Alteromonas/Salinimonas group</taxon>
        <taxon>Alteromonas</taxon>
    </lineage>
</organism>
<dbReference type="InterPro" id="IPR022572">
    <property type="entry name" value="DNA_rep/recomb_RecO_N"/>
</dbReference>
<dbReference type="GO" id="GO:0006310">
    <property type="term" value="P:DNA recombination"/>
    <property type="evidence" value="ECO:0007669"/>
    <property type="project" value="UniProtKB-UniRule"/>
</dbReference>
<dbReference type="GO" id="GO:0043590">
    <property type="term" value="C:bacterial nucleoid"/>
    <property type="evidence" value="ECO:0007669"/>
    <property type="project" value="TreeGrafter"/>
</dbReference>
<dbReference type="InterPro" id="IPR042242">
    <property type="entry name" value="RecO_C"/>
</dbReference>
<evidence type="ECO:0000256" key="1">
    <source>
        <dbReference type="ARBA" id="ARBA00003065"/>
    </source>
</evidence>
<dbReference type="InterPro" id="IPR037278">
    <property type="entry name" value="ARFGAP/RecO"/>
</dbReference>
<keyword evidence="4 8" id="KW-0227">DNA damage</keyword>
<dbReference type="eggNOG" id="COG1381">
    <property type="taxonomic scope" value="Bacteria"/>
</dbReference>
<dbReference type="GO" id="GO:0006302">
    <property type="term" value="P:double-strand break repair"/>
    <property type="evidence" value="ECO:0007669"/>
    <property type="project" value="TreeGrafter"/>
</dbReference>
<dbReference type="Pfam" id="PF11967">
    <property type="entry name" value="RecO_N"/>
    <property type="match status" value="1"/>
</dbReference>
<evidence type="ECO:0000256" key="3">
    <source>
        <dbReference type="ARBA" id="ARBA00021310"/>
    </source>
</evidence>
<dbReference type="NCBIfam" id="TIGR00613">
    <property type="entry name" value="reco"/>
    <property type="match status" value="1"/>
</dbReference>
<evidence type="ECO:0000256" key="6">
    <source>
        <dbReference type="ARBA" id="ARBA00023204"/>
    </source>
</evidence>
<evidence type="ECO:0000259" key="9">
    <source>
        <dbReference type="Pfam" id="PF11967"/>
    </source>
</evidence>
<proteinExistence type="inferred from homology"/>
<dbReference type="Proteomes" id="UP000056090">
    <property type="component" value="Chromosome"/>
</dbReference>
<evidence type="ECO:0000256" key="8">
    <source>
        <dbReference type="HAMAP-Rule" id="MF_00201"/>
    </source>
</evidence>
<evidence type="ECO:0000256" key="7">
    <source>
        <dbReference type="ARBA" id="ARBA00033409"/>
    </source>
</evidence>
<dbReference type="SUPFAM" id="SSF50249">
    <property type="entry name" value="Nucleic acid-binding proteins"/>
    <property type="match status" value="1"/>
</dbReference>
<dbReference type="Pfam" id="PF02565">
    <property type="entry name" value="RecO_C"/>
    <property type="match status" value="1"/>
</dbReference>
<dbReference type="KEGG" id="aal:EP13_03685"/>
<reference evidence="10 11" key="1">
    <citation type="submission" date="2014-06" db="EMBL/GenBank/DDBJ databases">
        <title>Genomes of Alteromonas australica, a world apart.</title>
        <authorList>
            <person name="Gonzaga A."/>
            <person name="Lopez-Perez M."/>
            <person name="Rodriguez-Valera F."/>
        </authorList>
    </citation>
    <scope>NUCLEOTIDE SEQUENCE [LARGE SCALE GENOMIC DNA]</scope>
    <source>
        <strain evidence="10 11">H 17</strain>
    </source>
</reference>
<gene>
    <name evidence="8" type="primary">recO</name>
    <name evidence="10" type="ORF">EP13_03685</name>
</gene>
<keyword evidence="11" id="KW-1185">Reference proteome</keyword>
<dbReference type="HAMAP" id="MF_00201">
    <property type="entry name" value="RecO"/>
    <property type="match status" value="1"/>
</dbReference>
<feature type="domain" description="DNA replication/recombination mediator RecO N-terminal" evidence="9">
    <location>
        <begin position="1"/>
        <end position="77"/>
    </location>
</feature>
<name>A0A075NZ64_9ALTE</name>
<dbReference type="PANTHER" id="PTHR33991:SF1">
    <property type="entry name" value="DNA REPAIR PROTEIN RECO"/>
    <property type="match status" value="1"/>
</dbReference>
<keyword evidence="5 8" id="KW-0233">DNA recombination</keyword>
<dbReference type="RefSeq" id="WP_044056068.1">
    <property type="nucleotide sequence ID" value="NZ_CBCSKJ010000001.1"/>
</dbReference>
<sequence>MNNEWLTAFVLHRRPYRETSYIVDFFTLQEGKISAVAKGVKNSKSDRKSLLQPFQPLNVQLAGKSELKNLRSVESAAAYLPLTKTPLFCAMYINEVTNRIMPPGLASEPLYQAYTEALQRLNDEDAEGNIETTLRQFERALLEEMGLMPDFTYDVEWEAPIQPEYLYRLQAEHGFCRQVEGQGGSRAFPGQALIDLAEHVYTPLSKKVAKVLFRELLKTLLGGKPLKSRELFLRQPK</sequence>
<dbReference type="PANTHER" id="PTHR33991">
    <property type="entry name" value="DNA REPAIR PROTEIN RECO"/>
    <property type="match status" value="1"/>
</dbReference>
<dbReference type="AlphaFoldDB" id="A0A075NZ64"/>
<evidence type="ECO:0000256" key="4">
    <source>
        <dbReference type="ARBA" id="ARBA00022763"/>
    </source>
</evidence>
<evidence type="ECO:0000256" key="2">
    <source>
        <dbReference type="ARBA" id="ARBA00007452"/>
    </source>
</evidence>
<dbReference type="Gene3D" id="2.40.50.140">
    <property type="entry name" value="Nucleic acid-binding proteins"/>
    <property type="match status" value="1"/>
</dbReference>
<protein>
    <recommendedName>
        <fullName evidence="3 8">DNA repair protein RecO</fullName>
    </recommendedName>
    <alternativeName>
        <fullName evidence="7 8">Recombination protein O</fullName>
    </alternativeName>
</protein>
<comment type="similarity">
    <text evidence="2 8">Belongs to the RecO family.</text>
</comment>
<evidence type="ECO:0000256" key="5">
    <source>
        <dbReference type="ARBA" id="ARBA00023172"/>
    </source>
</evidence>
<dbReference type="Gene3D" id="1.20.1440.120">
    <property type="entry name" value="Recombination protein O, C-terminal domain"/>
    <property type="match status" value="1"/>
</dbReference>
<dbReference type="InterPro" id="IPR012340">
    <property type="entry name" value="NA-bd_OB-fold"/>
</dbReference>
<dbReference type="GeneID" id="78254040"/>
<evidence type="ECO:0000313" key="11">
    <source>
        <dbReference type="Proteomes" id="UP000056090"/>
    </source>
</evidence>
<dbReference type="InterPro" id="IPR003717">
    <property type="entry name" value="RecO"/>
</dbReference>
<keyword evidence="6 8" id="KW-0234">DNA repair</keyword>